<proteinExistence type="predicted"/>
<gene>
    <name evidence="2" type="ORF">RHGRI_025922</name>
</gene>
<dbReference type="AlphaFoldDB" id="A0AAV6IT82"/>
<dbReference type="EMBL" id="JACTNZ010000009">
    <property type="protein sequence ID" value="KAG5531130.1"/>
    <property type="molecule type" value="Genomic_DNA"/>
</dbReference>
<reference evidence="2" key="1">
    <citation type="submission" date="2020-08" db="EMBL/GenBank/DDBJ databases">
        <title>Plant Genome Project.</title>
        <authorList>
            <person name="Zhang R.-G."/>
        </authorList>
    </citation>
    <scope>NUCLEOTIDE SEQUENCE</scope>
    <source>
        <strain evidence="2">WSP0</strain>
        <tissue evidence="2">Leaf</tissue>
    </source>
</reference>
<evidence type="ECO:0000313" key="3">
    <source>
        <dbReference type="Proteomes" id="UP000823749"/>
    </source>
</evidence>
<comment type="caution">
    <text evidence="2">The sequence shown here is derived from an EMBL/GenBank/DDBJ whole genome shotgun (WGS) entry which is preliminary data.</text>
</comment>
<protein>
    <submittedName>
        <fullName evidence="2">Uncharacterized protein</fullName>
    </submittedName>
</protein>
<accession>A0AAV6IT82</accession>
<evidence type="ECO:0000256" key="1">
    <source>
        <dbReference type="SAM" id="MobiDB-lite"/>
    </source>
</evidence>
<organism evidence="2 3">
    <name type="scientific">Rhododendron griersonianum</name>
    <dbReference type="NCBI Taxonomy" id="479676"/>
    <lineage>
        <taxon>Eukaryota</taxon>
        <taxon>Viridiplantae</taxon>
        <taxon>Streptophyta</taxon>
        <taxon>Embryophyta</taxon>
        <taxon>Tracheophyta</taxon>
        <taxon>Spermatophyta</taxon>
        <taxon>Magnoliopsida</taxon>
        <taxon>eudicotyledons</taxon>
        <taxon>Gunneridae</taxon>
        <taxon>Pentapetalae</taxon>
        <taxon>asterids</taxon>
        <taxon>Ericales</taxon>
        <taxon>Ericaceae</taxon>
        <taxon>Ericoideae</taxon>
        <taxon>Rhodoreae</taxon>
        <taxon>Rhododendron</taxon>
    </lineage>
</organism>
<dbReference type="Proteomes" id="UP000823749">
    <property type="component" value="Chromosome 9"/>
</dbReference>
<evidence type="ECO:0000313" key="2">
    <source>
        <dbReference type="EMBL" id="KAG5531130.1"/>
    </source>
</evidence>
<feature type="region of interest" description="Disordered" evidence="1">
    <location>
        <begin position="1"/>
        <end position="30"/>
    </location>
</feature>
<name>A0AAV6IT82_9ERIC</name>
<feature type="region of interest" description="Disordered" evidence="1">
    <location>
        <begin position="48"/>
        <end position="69"/>
    </location>
</feature>
<keyword evidence="3" id="KW-1185">Reference proteome</keyword>
<feature type="compositionally biased region" description="Low complexity" evidence="1">
    <location>
        <begin position="12"/>
        <end position="22"/>
    </location>
</feature>
<feature type="compositionally biased region" description="Basic and acidic residues" evidence="1">
    <location>
        <begin position="48"/>
        <end position="59"/>
    </location>
</feature>
<sequence>MTTASSERVEADGVAGVAADGAKGTFEQNEGSGFTLVASSRYMITHPERKGHNKADNAKPCHPLASRSSRIHDCSLKAAREAVRRLV</sequence>